<accession>A0A5N6PXT8</accession>
<keyword evidence="2" id="KW-1185">Reference proteome</keyword>
<evidence type="ECO:0000313" key="1">
    <source>
        <dbReference type="EMBL" id="KAD7476903.1"/>
    </source>
</evidence>
<gene>
    <name evidence="1" type="ORF">E3N88_00039</name>
</gene>
<reference evidence="1 2" key="1">
    <citation type="submission" date="2019-05" db="EMBL/GenBank/DDBJ databases">
        <title>Mikania micrantha, genome provides insights into the molecular mechanism of rapid growth.</title>
        <authorList>
            <person name="Liu B."/>
        </authorList>
    </citation>
    <scope>NUCLEOTIDE SEQUENCE [LARGE SCALE GENOMIC DNA]</scope>
    <source>
        <strain evidence="1">NLD-2019</strain>
        <tissue evidence="1">Leaf</tissue>
    </source>
</reference>
<organism evidence="1 2">
    <name type="scientific">Mikania micrantha</name>
    <name type="common">bitter vine</name>
    <dbReference type="NCBI Taxonomy" id="192012"/>
    <lineage>
        <taxon>Eukaryota</taxon>
        <taxon>Viridiplantae</taxon>
        <taxon>Streptophyta</taxon>
        <taxon>Embryophyta</taxon>
        <taxon>Tracheophyta</taxon>
        <taxon>Spermatophyta</taxon>
        <taxon>Magnoliopsida</taxon>
        <taxon>eudicotyledons</taxon>
        <taxon>Gunneridae</taxon>
        <taxon>Pentapetalae</taxon>
        <taxon>asterids</taxon>
        <taxon>campanulids</taxon>
        <taxon>Asterales</taxon>
        <taxon>Asteraceae</taxon>
        <taxon>Asteroideae</taxon>
        <taxon>Heliantheae alliance</taxon>
        <taxon>Eupatorieae</taxon>
        <taxon>Mikania</taxon>
    </lineage>
</organism>
<dbReference type="Proteomes" id="UP000326396">
    <property type="component" value="Linkage Group LG1"/>
</dbReference>
<name>A0A5N6PXT8_9ASTR</name>
<comment type="caution">
    <text evidence="1">The sequence shown here is derived from an EMBL/GenBank/DDBJ whole genome shotgun (WGS) entry which is preliminary data.</text>
</comment>
<evidence type="ECO:0000313" key="2">
    <source>
        <dbReference type="Proteomes" id="UP000326396"/>
    </source>
</evidence>
<sequence length="147" mass="16655">MEMHKFLRGIQASTLQVGASKWPLMVEIWCQAYRLTWGKVAPSLRARQPDEAPSSSSARIACHGCVGSGVPPGPNVRHNKPILLFWARSCPFLDCRTSFEHRLVSFELPSSMCECFVKFQVLCYTMCLTFTNVRETRVCFGNSSNYR</sequence>
<dbReference type="EMBL" id="SZYD01000001">
    <property type="protein sequence ID" value="KAD7476903.1"/>
    <property type="molecule type" value="Genomic_DNA"/>
</dbReference>
<protein>
    <submittedName>
        <fullName evidence="1">Uncharacterized protein</fullName>
    </submittedName>
</protein>
<proteinExistence type="predicted"/>
<dbReference type="AlphaFoldDB" id="A0A5N6PXT8"/>